<name>A0AAV6UK70_9ARAC</name>
<keyword evidence="2" id="KW-0963">Cytoplasm</keyword>
<comment type="caution">
    <text evidence="4">The sequence shown here is derived from an EMBL/GenBank/DDBJ whole genome shotgun (WGS) entry which is preliminary data.</text>
</comment>
<feature type="domain" description="DJ-1/PfpI" evidence="3">
    <location>
        <begin position="3"/>
        <end position="167"/>
    </location>
</feature>
<dbReference type="Gene3D" id="3.40.50.880">
    <property type="match status" value="1"/>
</dbReference>
<dbReference type="InterPro" id="IPR006287">
    <property type="entry name" value="DJ-1"/>
</dbReference>
<dbReference type="GO" id="GO:0051896">
    <property type="term" value="P:regulation of phosphatidylinositol 3-kinase/protein kinase B signal transduction"/>
    <property type="evidence" value="ECO:0007669"/>
    <property type="project" value="UniProtKB-ARBA"/>
</dbReference>
<proteinExistence type="predicted"/>
<dbReference type="Pfam" id="PF01965">
    <property type="entry name" value="DJ-1_PfpI"/>
    <property type="match status" value="1"/>
</dbReference>
<sequence>MSKTALVIIAEGSEEIESIVTADVLRRAGVKVTVAGLQGSDPEKCSRDVVILPDVSFQDALKQTYDAVILPGGLGGAESFAKSPLVKDILQAQEKNGGLIAAICAAPIALKSHSIATGKKLTCHPCKQAELSTGEYTYLEDRVVVDGNLITSRGPGTAMEFALSVVKYLVGEEKANSLAGPMLFDGKIV</sequence>
<evidence type="ECO:0000259" key="3">
    <source>
        <dbReference type="Pfam" id="PF01965"/>
    </source>
</evidence>
<dbReference type="GO" id="GO:0005634">
    <property type="term" value="C:nucleus"/>
    <property type="evidence" value="ECO:0007669"/>
    <property type="project" value="TreeGrafter"/>
</dbReference>
<accession>A0AAV6UK70</accession>
<keyword evidence="5" id="KW-1185">Reference proteome</keyword>
<evidence type="ECO:0000313" key="4">
    <source>
        <dbReference type="EMBL" id="KAG8184149.1"/>
    </source>
</evidence>
<dbReference type="Proteomes" id="UP000827092">
    <property type="component" value="Unassembled WGS sequence"/>
</dbReference>
<gene>
    <name evidence="4" type="ORF">JTE90_010191</name>
</gene>
<dbReference type="EMBL" id="JAFNEN010000385">
    <property type="protein sequence ID" value="KAG8184149.1"/>
    <property type="molecule type" value="Genomic_DNA"/>
</dbReference>
<reference evidence="4 5" key="1">
    <citation type="journal article" date="2022" name="Nat. Ecol. Evol.">
        <title>A masculinizing supergene underlies an exaggerated male reproductive morph in a spider.</title>
        <authorList>
            <person name="Hendrickx F."/>
            <person name="De Corte Z."/>
            <person name="Sonet G."/>
            <person name="Van Belleghem S.M."/>
            <person name="Kostlbacher S."/>
            <person name="Vangestel C."/>
        </authorList>
    </citation>
    <scope>NUCLEOTIDE SEQUENCE [LARGE SCALE GENOMIC DNA]</scope>
    <source>
        <strain evidence="4">W744_W776</strain>
    </source>
</reference>
<evidence type="ECO:0000256" key="1">
    <source>
        <dbReference type="ARBA" id="ARBA00004496"/>
    </source>
</evidence>
<dbReference type="GO" id="GO:0006979">
    <property type="term" value="P:response to oxidative stress"/>
    <property type="evidence" value="ECO:0007669"/>
    <property type="project" value="TreeGrafter"/>
</dbReference>
<dbReference type="PANTHER" id="PTHR48094">
    <property type="entry name" value="PROTEIN/NUCLEIC ACID DEGLYCASE DJ-1-RELATED"/>
    <property type="match status" value="1"/>
</dbReference>
<dbReference type="InterPro" id="IPR002818">
    <property type="entry name" value="DJ-1/PfpI"/>
</dbReference>
<dbReference type="GO" id="GO:0005739">
    <property type="term" value="C:mitochondrion"/>
    <property type="evidence" value="ECO:0007669"/>
    <property type="project" value="TreeGrafter"/>
</dbReference>
<dbReference type="GO" id="GO:0046295">
    <property type="term" value="P:glycolate biosynthetic process"/>
    <property type="evidence" value="ECO:0007669"/>
    <property type="project" value="TreeGrafter"/>
</dbReference>
<dbReference type="CDD" id="cd03135">
    <property type="entry name" value="GATase1_DJ-1"/>
    <property type="match status" value="1"/>
</dbReference>
<comment type="subcellular location">
    <subcellularLocation>
        <location evidence="1">Cytoplasm</location>
    </subcellularLocation>
</comment>
<evidence type="ECO:0000256" key="2">
    <source>
        <dbReference type="ARBA" id="ARBA00022490"/>
    </source>
</evidence>
<dbReference type="FunFam" id="3.40.50.880:FF:000022">
    <property type="entry name" value="protein deglycase DJ-1"/>
    <property type="match status" value="1"/>
</dbReference>
<dbReference type="AlphaFoldDB" id="A0AAV6UK70"/>
<organism evidence="4 5">
    <name type="scientific">Oedothorax gibbosus</name>
    <dbReference type="NCBI Taxonomy" id="931172"/>
    <lineage>
        <taxon>Eukaryota</taxon>
        <taxon>Metazoa</taxon>
        <taxon>Ecdysozoa</taxon>
        <taxon>Arthropoda</taxon>
        <taxon>Chelicerata</taxon>
        <taxon>Arachnida</taxon>
        <taxon>Araneae</taxon>
        <taxon>Araneomorphae</taxon>
        <taxon>Entelegynae</taxon>
        <taxon>Araneoidea</taxon>
        <taxon>Linyphiidae</taxon>
        <taxon>Erigoninae</taxon>
        <taxon>Oedothorax</taxon>
    </lineage>
</organism>
<dbReference type="InterPro" id="IPR050325">
    <property type="entry name" value="Prot/Nucl_acid_deglycase"/>
</dbReference>
<protein>
    <recommendedName>
        <fullName evidence="3">DJ-1/PfpI domain-containing protein</fullName>
    </recommendedName>
</protein>
<dbReference type="GO" id="GO:1903189">
    <property type="term" value="P:glyoxal metabolic process"/>
    <property type="evidence" value="ECO:0007669"/>
    <property type="project" value="TreeGrafter"/>
</dbReference>
<dbReference type="NCBIfam" id="TIGR01383">
    <property type="entry name" value="not_thiJ"/>
    <property type="match status" value="1"/>
</dbReference>
<evidence type="ECO:0000313" key="5">
    <source>
        <dbReference type="Proteomes" id="UP000827092"/>
    </source>
</evidence>
<dbReference type="InterPro" id="IPR029062">
    <property type="entry name" value="Class_I_gatase-like"/>
</dbReference>
<dbReference type="PANTHER" id="PTHR48094:SF12">
    <property type="entry name" value="PARKINSON DISEASE PROTEIN 7 HOMOLOG"/>
    <property type="match status" value="1"/>
</dbReference>
<dbReference type="SUPFAM" id="SSF52317">
    <property type="entry name" value="Class I glutamine amidotransferase-like"/>
    <property type="match status" value="1"/>
</dbReference>